<feature type="domain" description="SPFH" evidence="3">
    <location>
        <begin position="21"/>
        <end position="225"/>
    </location>
</feature>
<dbReference type="InterPro" id="IPR041657">
    <property type="entry name" value="HTH_17"/>
</dbReference>
<keyword evidence="5" id="KW-1185">Reference proteome</keyword>
<evidence type="ECO:0008006" key="6">
    <source>
        <dbReference type="Google" id="ProtNLM"/>
    </source>
</evidence>
<sequence>MPKIFDRVAVESWQRDEVIQKFPREGLGDIKLGSQLIVNPGETAVFVRGGEAMGTFTPGRHTLTTENIPMLTNLFEAGLFGGANVFTADVYFVKTTDLTLKWGTVNPIIVEHPQRMPGASAIVGNGTYVTKVKDPWRFLNALDAFRPSVRFQEVKARLDPMLAIMISDKLSELAIAKGLGPAQLQSFTKELNSLLVGLLQEEFDAIGMVLVDFAINMSLHPDSLKVVTNMGYGTSYTQKQQADALMAAASNPSGGALSEVGFGAMGMAAMQQQQMQQQMLQQQLAAQQAAQGGQAPATGATPPPATGSPPPPMPDVMTPEQAAEFLQVTPQDVLAAIEAGDLKAKKIGAAYRISKANLEAFLGG</sequence>
<reference evidence="4" key="1">
    <citation type="submission" date="2016-01" db="EMBL/GenBank/DDBJ databases">
        <authorList>
            <person name="Mcilroy J.S."/>
            <person name="Karst M S."/>
            <person name="Albertsen M."/>
        </authorList>
    </citation>
    <scope>NUCLEOTIDE SEQUENCE</scope>
    <source>
        <strain evidence="4">Cfx-K</strain>
    </source>
</reference>
<dbReference type="Pfam" id="PF13421">
    <property type="entry name" value="Band_7_1"/>
    <property type="match status" value="1"/>
</dbReference>
<protein>
    <recommendedName>
        <fullName evidence="6">Helix-turn-helix domain-containing protein</fullName>
    </recommendedName>
</protein>
<dbReference type="RefSeq" id="WP_095041687.1">
    <property type="nucleotide sequence ID" value="NZ_LN890655.1"/>
</dbReference>
<organism evidence="4 5">
    <name type="scientific">Candidatus Promineifilum breve</name>
    <dbReference type="NCBI Taxonomy" id="1806508"/>
    <lineage>
        <taxon>Bacteria</taxon>
        <taxon>Bacillati</taxon>
        <taxon>Chloroflexota</taxon>
        <taxon>Ardenticatenia</taxon>
        <taxon>Candidatus Promineifilales</taxon>
        <taxon>Candidatus Promineifilaceae</taxon>
        <taxon>Candidatus Promineifilum</taxon>
    </lineage>
</organism>
<evidence type="ECO:0000313" key="5">
    <source>
        <dbReference type="Proteomes" id="UP000215027"/>
    </source>
</evidence>
<dbReference type="Proteomes" id="UP000215027">
    <property type="component" value="Chromosome I"/>
</dbReference>
<evidence type="ECO:0000259" key="3">
    <source>
        <dbReference type="Pfam" id="PF13421"/>
    </source>
</evidence>
<dbReference type="EMBL" id="LN890655">
    <property type="protein sequence ID" value="CUS02025.2"/>
    <property type="molecule type" value="Genomic_DNA"/>
</dbReference>
<gene>
    <name evidence="4" type="ORF">CFX0092_A0144</name>
</gene>
<feature type="compositionally biased region" description="Pro residues" evidence="1">
    <location>
        <begin position="301"/>
        <end position="314"/>
    </location>
</feature>
<feature type="region of interest" description="Disordered" evidence="1">
    <location>
        <begin position="284"/>
        <end position="317"/>
    </location>
</feature>
<evidence type="ECO:0000259" key="2">
    <source>
        <dbReference type="Pfam" id="PF12728"/>
    </source>
</evidence>
<feature type="compositionally biased region" description="Low complexity" evidence="1">
    <location>
        <begin position="284"/>
        <end position="300"/>
    </location>
</feature>
<feature type="domain" description="Helix-turn-helix" evidence="2">
    <location>
        <begin position="316"/>
        <end position="362"/>
    </location>
</feature>
<dbReference type="GO" id="GO:0003677">
    <property type="term" value="F:DNA binding"/>
    <property type="evidence" value="ECO:0007669"/>
    <property type="project" value="InterPro"/>
</dbReference>
<dbReference type="InterPro" id="IPR010093">
    <property type="entry name" value="SinI_DNA-bd"/>
</dbReference>
<dbReference type="Pfam" id="PF12728">
    <property type="entry name" value="HTH_17"/>
    <property type="match status" value="1"/>
</dbReference>
<evidence type="ECO:0000256" key="1">
    <source>
        <dbReference type="SAM" id="MobiDB-lite"/>
    </source>
</evidence>
<name>A0A160T0R2_9CHLR</name>
<evidence type="ECO:0000313" key="4">
    <source>
        <dbReference type="EMBL" id="CUS02025.2"/>
    </source>
</evidence>
<dbReference type="AlphaFoldDB" id="A0A160T0R2"/>
<dbReference type="PANTHER" id="PTHR37826:SF2">
    <property type="entry name" value="ZINC-RIBBON DOMAIN-CONTAINING PROTEIN"/>
    <property type="match status" value="1"/>
</dbReference>
<accession>A0A160T0R2</accession>
<dbReference type="InterPro" id="IPR033880">
    <property type="entry name" value="SPFH_YdjI"/>
</dbReference>
<dbReference type="CDD" id="cd03408">
    <property type="entry name" value="SPFH_like_u1"/>
    <property type="match status" value="1"/>
</dbReference>
<dbReference type="NCBIfam" id="TIGR01764">
    <property type="entry name" value="excise"/>
    <property type="match status" value="1"/>
</dbReference>
<dbReference type="KEGG" id="pbf:CFX0092_A0144"/>
<proteinExistence type="predicted"/>
<dbReference type="OrthoDB" id="9764015at2"/>
<dbReference type="PANTHER" id="PTHR37826">
    <property type="entry name" value="FLOTILLIN BAND_7_5 DOMAIN PROTEIN"/>
    <property type="match status" value="1"/>
</dbReference>